<dbReference type="InterPro" id="IPR032508">
    <property type="entry name" value="FecR_C"/>
</dbReference>
<dbReference type="InterPro" id="IPR032623">
    <property type="entry name" value="FecR_N"/>
</dbReference>
<dbReference type="PIRSF" id="PIRSF018266">
    <property type="entry name" value="FecR"/>
    <property type="match status" value="1"/>
</dbReference>
<evidence type="ECO:0000259" key="3">
    <source>
        <dbReference type="Pfam" id="PF16344"/>
    </source>
</evidence>
<name>A0A3M0CRM7_9PROT</name>
<dbReference type="PANTHER" id="PTHR30273:SF2">
    <property type="entry name" value="PROTEIN FECR"/>
    <property type="match status" value="1"/>
</dbReference>
<evidence type="ECO:0000259" key="1">
    <source>
        <dbReference type="Pfam" id="PF04773"/>
    </source>
</evidence>
<dbReference type="InterPro" id="IPR006860">
    <property type="entry name" value="FecR"/>
</dbReference>
<dbReference type="RefSeq" id="WP_121937402.1">
    <property type="nucleotide sequence ID" value="NZ_REFR01000009.1"/>
</dbReference>
<comment type="caution">
    <text evidence="4">The sequence shown here is derived from an EMBL/GenBank/DDBJ whole genome shotgun (WGS) entry which is preliminary data.</text>
</comment>
<feature type="domain" description="FecR protein" evidence="1">
    <location>
        <begin position="133"/>
        <end position="225"/>
    </location>
</feature>
<dbReference type="InParanoid" id="A0A3M0CRM7"/>
<evidence type="ECO:0000313" key="4">
    <source>
        <dbReference type="EMBL" id="RMB12214.1"/>
    </source>
</evidence>
<proteinExistence type="predicted"/>
<dbReference type="Proteomes" id="UP000271227">
    <property type="component" value="Unassembled WGS sequence"/>
</dbReference>
<dbReference type="PANTHER" id="PTHR30273">
    <property type="entry name" value="PERIPLASMIC SIGNAL SENSOR AND SIGMA FACTOR ACTIVATOR FECR-RELATED"/>
    <property type="match status" value="1"/>
</dbReference>
<keyword evidence="5" id="KW-1185">Reference proteome</keyword>
<gene>
    <name evidence="4" type="ORF">BXY39_0706</name>
</gene>
<feature type="domain" description="FecR N-terminal" evidence="2">
    <location>
        <begin position="15"/>
        <end position="55"/>
    </location>
</feature>
<dbReference type="FunCoup" id="A0A3M0CRM7">
    <property type="interactions" value="95"/>
</dbReference>
<organism evidence="4 5">
    <name type="scientific">Eilatimonas milleporae</name>
    <dbReference type="NCBI Taxonomy" id="911205"/>
    <lineage>
        <taxon>Bacteria</taxon>
        <taxon>Pseudomonadati</taxon>
        <taxon>Pseudomonadota</taxon>
        <taxon>Alphaproteobacteria</taxon>
        <taxon>Kordiimonadales</taxon>
        <taxon>Kordiimonadaceae</taxon>
        <taxon>Eilatimonas</taxon>
    </lineage>
</organism>
<feature type="domain" description="Protein FecR C-terminal" evidence="3">
    <location>
        <begin position="277"/>
        <end position="339"/>
    </location>
</feature>
<protein>
    <submittedName>
        <fullName evidence="4">FecR family protein</fullName>
    </submittedName>
</protein>
<dbReference type="Pfam" id="PF16220">
    <property type="entry name" value="DUF4880"/>
    <property type="match status" value="1"/>
</dbReference>
<dbReference type="EMBL" id="REFR01000009">
    <property type="protein sequence ID" value="RMB12214.1"/>
    <property type="molecule type" value="Genomic_DNA"/>
</dbReference>
<dbReference type="Pfam" id="PF04773">
    <property type="entry name" value="FecR"/>
    <property type="match status" value="1"/>
</dbReference>
<reference evidence="4 5" key="1">
    <citation type="submission" date="2018-10" db="EMBL/GenBank/DDBJ databases">
        <title>Genomic Encyclopedia of Archaeal and Bacterial Type Strains, Phase II (KMG-II): from individual species to whole genera.</title>
        <authorList>
            <person name="Goeker M."/>
        </authorList>
    </citation>
    <scope>NUCLEOTIDE SEQUENCE [LARGE SCALE GENOMIC DNA]</scope>
    <source>
        <strain evidence="4 5">DSM 25217</strain>
    </source>
</reference>
<dbReference type="AlphaFoldDB" id="A0A3M0CRM7"/>
<dbReference type="Gene3D" id="2.60.120.1440">
    <property type="match status" value="1"/>
</dbReference>
<dbReference type="Pfam" id="PF16344">
    <property type="entry name" value="FecR_C"/>
    <property type="match status" value="1"/>
</dbReference>
<evidence type="ECO:0000259" key="2">
    <source>
        <dbReference type="Pfam" id="PF16220"/>
    </source>
</evidence>
<evidence type="ECO:0000313" key="5">
    <source>
        <dbReference type="Proteomes" id="UP000271227"/>
    </source>
</evidence>
<sequence length="351" mass="38525">MPRHLTPELKRISYEAHEWLARLEEPPLSSQIRADFNAWLTRDPRHRQEYEKAQTSVALTQTLHKSDFPDTIRPSRYGTFRSHVMDVVDFVWDRKGLSLAAGGALAAGLAFVVFFGPRQTITDPLSAAPVVAQYESNLGERTTVALADGTEVTLGARSSVETRFYAYKRTVTLTAGVAYFDVAPDAARPFTVKAGDLTATAVGTAFDVRNSGDTFRVGVAEGRVEVGYPFIMNGQYMGMTTTRDLAAGQEVTATIADGLQNVADTGTHFIAAWRTDRLVYQNVSIAELVVDLNRYAQTPIAVDGDAPEIKTLQFSGVFPDVNIDAVLDTLSDIHPIRIDRTDPGQTVLRKK</sequence>
<dbReference type="InterPro" id="IPR012373">
    <property type="entry name" value="Ferrdict_sens_TM"/>
</dbReference>
<dbReference type="OrthoDB" id="7339213at2"/>
<dbReference type="GO" id="GO:0016989">
    <property type="term" value="F:sigma factor antagonist activity"/>
    <property type="evidence" value="ECO:0007669"/>
    <property type="project" value="TreeGrafter"/>
</dbReference>
<accession>A0A3M0CRM7</accession>
<dbReference type="Gene3D" id="3.55.50.30">
    <property type="match status" value="1"/>
</dbReference>